<gene>
    <name evidence="1" type="ORF">E2C01_080469</name>
</gene>
<accession>A0A5B7ITC7</accession>
<evidence type="ECO:0000313" key="1">
    <source>
        <dbReference type="EMBL" id="MPC85685.1"/>
    </source>
</evidence>
<dbReference type="AlphaFoldDB" id="A0A5B7ITC7"/>
<reference evidence="1 2" key="1">
    <citation type="submission" date="2019-05" db="EMBL/GenBank/DDBJ databases">
        <title>Another draft genome of Portunus trituberculatus and its Hox gene families provides insights of decapod evolution.</title>
        <authorList>
            <person name="Jeong J.-H."/>
            <person name="Song I."/>
            <person name="Kim S."/>
            <person name="Choi T."/>
            <person name="Kim D."/>
            <person name="Ryu S."/>
            <person name="Kim W."/>
        </authorList>
    </citation>
    <scope>NUCLEOTIDE SEQUENCE [LARGE SCALE GENOMIC DNA]</scope>
    <source>
        <tissue evidence="1">Muscle</tissue>
    </source>
</reference>
<name>A0A5B7ITC7_PORTR</name>
<organism evidence="1 2">
    <name type="scientific">Portunus trituberculatus</name>
    <name type="common">Swimming crab</name>
    <name type="synonym">Neptunus trituberculatus</name>
    <dbReference type="NCBI Taxonomy" id="210409"/>
    <lineage>
        <taxon>Eukaryota</taxon>
        <taxon>Metazoa</taxon>
        <taxon>Ecdysozoa</taxon>
        <taxon>Arthropoda</taxon>
        <taxon>Crustacea</taxon>
        <taxon>Multicrustacea</taxon>
        <taxon>Malacostraca</taxon>
        <taxon>Eumalacostraca</taxon>
        <taxon>Eucarida</taxon>
        <taxon>Decapoda</taxon>
        <taxon>Pleocyemata</taxon>
        <taxon>Brachyura</taxon>
        <taxon>Eubrachyura</taxon>
        <taxon>Portunoidea</taxon>
        <taxon>Portunidae</taxon>
        <taxon>Portuninae</taxon>
        <taxon>Portunus</taxon>
    </lineage>
</organism>
<protein>
    <submittedName>
        <fullName evidence="1">Uncharacterized protein</fullName>
    </submittedName>
</protein>
<proteinExistence type="predicted"/>
<evidence type="ECO:0000313" key="2">
    <source>
        <dbReference type="Proteomes" id="UP000324222"/>
    </source>
</evidence>
<dbReference type="Proteomes" id="UP000324222">
    <property type="component" value="Unassembled WGS sequence"/>
</dbReference>
<comment type="caution">
    <text evidence="1">The sequence shown here is derived from an EMBL/GenBank/DDBJ whole genome shotgun (WGS) entry which is preliminary data.</text>
</comment>
<dbReference type="EMBL" id="VSRR010069208">
    <property type="protein sequence ID" value="MPC85685.1"/>
    <property type="molecule type" value="Genomic_DNA"/>
</dbReference>
<sequence length="72" mass="7695">MEGVAATVFASMKTKVKAKTLAGRHERIKSTLLGTPAKESRPGRSEWLSVCLAGDVVALVYVAVTCYRPVTS</sequence>
<keyword evidence="2" id="KW-1185">Reference proteome</keyword>